<comment type="caution">
    <text evidence="3">The sequence shown here is derived from an EMBL/GenBank/DDBJ whole genome shotgun (WGS) entry which is preliminary data.</text>
</comment>
<feature type="transmembrane region" description="Helical" evidence="1">
    <location>
        <begin position="127"/>
        <end position="144"/>
    </location>
</feature>
<evidence type="ECO:0000259" key="2">
    <source>
        <dbReference type="Pfam" id="PF00892"/>
    </source>
</evidence>
<dbReference type="AlphaFoldDB" id="A0A2W7R9G2"/>
<dbReference type="EMBL" id="QKZS01000002">
    <property type="protein sequence ID" value="PZX57094.1"/>
    <property type="molecule type" value="Genomic_DNA"/>
</dbReference>
<evidence type="ECO:0000256" key="1">
    <source>
        <dbReference type="SAM" id="Phobius"/>
    </source>
</evidence>
<gene>
    <name evidence="3" type="ORF">LX76_00633</name>
</gene>
<evidence type="ECO:0000313" key="4">
    <source>
        <dbReference type="Proteomes" id="UP000249538"/>
    </source>
</evidence>
<evidence type="ECO:0000313" key="3">
    <source>
        <dbReference type="EMBL" id="PZX57094.1"/>
    </source>
</evidence>
<dbReference type="RefSeq" id="WP_245941278.1">
    <property type="nucleotide sequence ID" value="NZ_QKZS01000002.1"/>
</dbReference>
<feature type="transmembrane region" description="Helical" evidence="1">
    <location>
        <begin position="180"/>
        <end position="199"/>
    </location>
</feature>
<dbReference type="Pfam" id="PF00892">
    <property type="entry name" value="EamA"/>
    <property type="match status" value="1"/>
</dbReference>
<dbReference type="InterPro" id="IPR037185">
    <property type="entry name" value="EmrE-like"/>
</dbReference>
<sequence length="290" mass="28886">MTGSSAPGVALLTAVAMLAFAANSVLNRLALAQGEADAVTYTGVRLASGALVLGLLLALRGAAPRVGRIGGSLGGAVSLCVYAIAFSFAYLQLGAGTGALLLFASVQIGMLGWAIRQGDRPGGLEAAGFALAILFLALLLMPGLTAPEPFGALLMVLAGLAWAAFTLIGRGSTAPLVDTAGNFLRCLPLALLLILAGMLTEGATLAGGLYAVASGALASGLGYAIWYGVLPRLGRSAAAYVQLTVPALAAAGGVLFIAEPLTLRLALCSAGILGGVGLALWGAEARRRRG</sequence>
<proteinExistence type="predicted"/>
<feature type="transmembrane region" description="Helical" evidence="1">
    <location>
        <begin position="237"/>
        <end position="257"/>
    </location>
</feature>
<dbReference type="InterPro" id="IPR000620">
    <property type="entry name" value="EamA_dom"/>
</dbReference>
<dbReference type="GO" id="GO:0016020">
    <property type="term" value="C:membrane"/>
    <property type="evidence" value="ECO:0007669"/>
    <property type="project" value="InterPro"/>
</dbReference>
<dbReference type="Proteomes" id="UP000249538">
    <property type="component" value="Unassembled WGS sequence"/>
</dbReference>
<feature type="domain" description="EamA" evidence="2">
    <location>
        <begin position="150"/>
        <end position="280"/>
    </location>
</feature>
<keyword evidence="1" id="KW-0812">Transmembrane</keyword>
<keyword evidence="1" id="KW-0472">Membrane</keyword>
<name>A0A2W7R9G2_9RHOB</name>
<organism evidence="3 4">
    <name type="scientific">Cereibacter changlensis</name>
    <dbReference type="NCBI Taxonomy" id="402884"/>
    <lineage>
        <taxon>Bacteria</taxon>
        <taxon>Pseudomonadati</taxon>
        <taxon>Pseudomonadota</taxon>
        <taxon>Alphaproteobacteria</taxon>
        <taxon>Rhodobacterales</taxon>
        <taxon>Paracoccaceae</taxon>
        <taxon>Cereibacter</taxon>
    </lineage>
</organism>
<feature type="transmembrane region" description="Helical" evidence="1">
    <location>
        <begin position="97"/>
        <end position="115"/>
    </location>
</feature>
<keyword evidence="1" id="KW-1133">Transmembrane helix</keyword>
<dbReference type="SUPFAM" id="SSF103481">
    <property type="entry name" value="Multidrug resistance efflux transporter EmrE"/>
    <property type="match status" value="1"/>
</dbReference>
<feature type="transmembrane region" description="Helical" evidence="1">
    <location>
        <begin position="205"/>
        <end position="230"/>
    </location>
</feature>
<reference evidence="3 4" key="1">
    <citation type="submission" date="2018-06" db="EMBL/GenBank/DDBJ databases">
        <title>Genomic Encyclopedia of Archaeal and Bacterial Type Strains, Phase II (KMG-II): from individual species to whole genera.</title>
        <authorList>
            <person name="Goeker M."/>
        </authorList>
    </citation>
    <scope>NUCLEOTIDE SEQUENCE [LARGE SCALE GENOMIC DNA]</scope>
    <source>
        <strain evidence="3 4">DSM 18774</strain>
    </source>
</reference>
<feature type="transmembrane region" description="Helical" evidence="1">
    <location>
        <begin position="71"/>
        <end position="91"/>
    </location>
</feature>
<feature type="transmembrane region" description="Helical" evidence="1">
    <location>
        <begin position="263"/>
        <end position="283"/>
    </location>
</feature>
<feature type="transmembrane region" description="Helical" evidence="1">
    <location>
        <begin position="150"/>
        <end position="168"/>
    </location>
</feature>
<feature type="transmembrane region" description="Helical" evidence="1">
    <location>
        <begin position="42"/>
        <end position="59"/>
    </location>
</feature>
<protein>
    <submittedName>
        <fullName evidence="3">Threonine/homoserine efflux transporter RhtA</fullName>
    </submittedName>
</protein>
<accession>A0A2W7R9G2</accession>